<evidence type="ECO:0000313" key="1">
    <source>
        <dbReference type="EMBL" id="MBB5626659.1"/>
    </source>
</evidence>
<dbReference type="RefSeq" id="WP_184610754.1">
    <property type="nucleotide sequence ID" value="NZ_BOOS01000029.1"/>
</dbReference>
<dbReference type="AlphaFoldDB" id="A0A7W8Z3C4"/>
<proteinExistence type="predicted"/>
<dbReference type="Proteomes" id="UP000588112">
    <property type="component" value="Unassembled WGS sequence"/>
</dbReference>
<accession>A0A7W8Z3C4</accession>
<dbReference type="EMBL" id="JACHBR010000001">
    <property type="protein sequence ID" value="MBB5626659.1"/>
    <property type="molecule type" value="Genomic_DNA"/>
</dbReference>
<organism evidence="1 2">
    <name type="scientific">Sphaerisporangium krabiense</name>
    <dbReference type="NCBI Taxonomy" id="763782"/>
    <lineage>
        <taxon>Bacteria</taxon>
        <taxon>Bacillati</taxon>
        <taxon>Actinomycetota</taxon>
        <taxon>Actinomycetes</taxon>
        <taxon>Streptosporangiales</taxon>
        <taxon>Streptosporangiaceae</taxon>
        <taxon>Sphaerisporangium</taxon>
    </lineage>
</organism>
<protein>
    <submittedName>
        <fullName evidence="1">Uncharacterized protein</fullName>
    </submittedName>
</protein>
<evidence type="ECO:0000313" key="2">
    <source>
        <dbReference type="Proteomes" id="UP000588112"/>
    </source>
</evidence>
<name>A0A7W8Z3C4_9ACTN</name>
<reference evidence="1 2" key="1">
    <citation type="submission" date="2020-08" db="EMBL/GenBank/DDBJ databases">
        <title>Sequencing the genomes of 1000 actinobacteria strains.</title>
        <authorList>
            <person name="Klenk H.-P."/>
        </authorList>
    </citation>
    <scope>NUCLEOTIDE SEQUENCE [LARGE SCALE GENOMIC DNA]</scope>
    <source>
        <strain evidence="1 2">DSM 45790</strain>
    </source>
</reference>
<gene>
    <name evidence="1" type="ORF">BJ981_002358</name>
</gene>
<keyword evidence="2" id="KW-1185">Reference proteome</keyword>
<comment type="caution">
    <text evidence="1">The sequence shown here is derived from an EMBL/GenBank/DDBJ whole genome shotgun (WGS) entry which is preliminary data.</text>
</comment>
<sequence>MTPEELNAIKARVNAASAGPWERGDVYLTAGVGFGMPPGQCAFCRLGDPVWSGDANINGRMMPAHRHRDPNPYEPDHKITGSNGEVVAGNYDYEAGGIIEPADTEFIVHARTDVPALVAEIERIRRFIDEDFRYWCSPNGVAGRYAKDILAVIDQPRSAS</sequence>